<dbReference type="InterPro" id="IPR050695">
    <property type="entry name" value="N-acetylmuramoyl_amidase_3"/>
</dbReference>
<dbReference type="Gene3D" id="3.40.630.40">
    <property type="entry name" value="Zn-dependent exopeptidases"/>
    <property type="match status" value="1"/>
</dbReference>
<evidence type="ECO:0000256" key="1">
    <source>
        <dbReference type="ARBA" id="ARBA00022801"/>
    </source>
</evidence>
<dbReference type="PANTHER" id="PTHR30404:SF0">
    <property type="entry name" value="N-ACETYLMURAMOYL-L-ALANINE AMIDASE AMIC"/>
    <property type="match status" value="1"/>
</dbReference>
<feature type="compositionally biased region" description="Polar residues" evidence="2">
    <location>
        <begin position="118"/>
        <end position="128"/>
    </location>
</feature>
<keyword evidence="5" id="KW-1185">Reference proteome</keyword>
<evidence type="ECO:0000259" key="3">
    <source>
        <dbReference type="SMART" id="SM00646"/>
    </source>
</evidence>
<dbReference type="GO" id="GO:0009253">
    <property type="term" value="P:peptidoglycan catabolic process"/>
    <property type="evidence" value="ECO:0007669"/>
    <property type="project" value="InterPro"/>
</dbReference>
<evidence type="ECO:0000313" key="5">
    <source>
        <dbReference type="Proteomes" id="UP000654947"/>
    </source>
</evidence>
<feature type="compositionally biased region" description="Acidic residues" evidence="2">
    <location>
        <begin position="90"/>
        <end position="99"/>
    </location>
</feature>
<evidence type="ECO:0000256" key="2">
    <source>
        <dbReference type="SAM" id="MobiDB-lite"/>
    </source>
</evidence>
<dbReference type="GO" id="GO:0030288">
    <property type="term" value="C:outer membrane-bounded periplasmic space"/>
    <property type="evidence" value="ECO:0007669"/>
    <property type="project" value="TreeGrafter"/>
</dbReference>
<dbReference type="Pfam" id="PF01520">
    <property type="entry name" value="Amidase_3"/>
    <property type="match status" value="1"/>
</dbReference>
<feature type="domain" description="MurNAc-LAA" evidence="3">
    <location>
        <begin position="194"/>
        <end position="318"/>
    </location>
</feature>
<dbReference type="PANTHER" id="PTHR30404">
    <property type="entry name" value="N-ACETYLMURAMOYL-L-ALANINE AMIDASE"/>
    <property type="match status" value="1"/>
</dbReference>
<sequence length="324" mass="34281">MNPENRTFGDVRARRGRCRAQAEGRYFVDMPASTEQRPGGRTVRALSLTALAALLCASCATSPGEEPDGDPTAAPPLPGPDDAQASAPDEAPDGQEEPVGDGPLHSDVVVIDPGHNGGNAQDPDSINESVPAGPDGQEKACDTVGTETADGLPEHEFNWELSLLVQERLEADGATVILTREDNEGVGPCINERAEIGNEADADAAVSLHADGGPESGRGFHVIHPGSIDGHTDRIAEPAQVLAEDLHREYERGTGMPVSDYLADEGFDERTDLGGLNLSTVPKVFLETGNMRNEEDAEMLSDAEWRETAADAIARGLATYLLRS</sequence>
<gene>
    <name evidence="4" type="ORF">GCM10007147_30610</name>
</gene>
<dbReference type="SMART" id="SM00646">
    <property type="entry name" value="Ami_3"/>
    <property type="match status" value="1"/>
</dbReference>
<dbReference type="SUPFAM" id="SSF53187">
    <property type="entry name" value="Zn-dependent exopeptidases"/>
    <property type="match status" value="1"/>
</dbReference>
<protein>
    <submittedName>
        <fullName evidence="4">N-acetylmuramoyl-L-alanine amidase</fullName>
    </submittedName>
</protein>
<dbReference type="AlphaFoldDB" id="A0A918XFN4"/>
<dbReference type="EMBL" id="BMXL01000016">
    <property type="protein sequence ID" value="GHD29538.1"/>
    <property type="molecule type" value="Genomic_DNA"/>
</dbReference>
<keyword evidence="1" id="KW-0378">Hydrolase</keyword>
<dbReference type="InterPro" id="IPR002508">
    <property type="entry name" value="MurNAc-LAA_cat"/>
</dbReference>
<dbReference type="CDD" id="cd02696">
    <property type="entry name" value="MurNAc-LAA"/>
    <property type="match status" value="1"/>
</dbReference>
<accession>A0A918XFN4</accession>
<name>A0A918XFN4_9ACTN</name>
<dbReference type="Proteomes" id="UP000654947">
    <property type="component" value="Unassembled WGS sequence"/>
</dbReference>
<proteinExistence type="predicted"/>
<dbReference type="GO" id="GO:0008745">
    <property type="term" value="F:N-acetylmuramoyl-L-alanine amidase activity"/>
    <property type="evidence" value="ECO:0007669"/>
    <property type="project" value="InterPro"/>
</dbReference>
<comment type="caution">
    <text evidence="4">The sequence shown here is derived from an EMBL/GenBank/DDBJ whole genome shotgun (WGS) entry which is preliminary data.</text>
</comment>
<feature type="region of interest" description="Disordered" evidence="2">
    <location>
        <begin position="61"/>
        <end position="142"/>
    </location>
</feature>
<reference evidence="4 5" key="1">
    <citation type="journal article" date="2014" name="Int. J. Syst. Evol. Microbiol.">
        <title>Complete genome sequence of Corynebacterium casei LMG S-19264T (=DSM 44701T), isolated from a smear-ripened cheese.</title>
        <authorList>
            <consortium name="US DOE Joint Genome Institute (JGI-PGF)"/>
            <person name="Walter F."/>
            <person name="Albersmeier A."/>
            <person name="Kalinowski J."/>
            <person name="Ruckert C."/>
        </authorList>
    </citation>
    <scope>NUCLEOTIDE SEQUENCE [LARGE SCALE GENOMIC DNA]</scope>
    <source>
        <strain evidence="4 5">KCTC 19473</strain>
    </source>
</reference>
<evidence type="ECO:0000313" key="4">
    <source>
        <dbReference type="EMBL" id="GHD29538.1"/>
    </source>
</evidence>
<organism evidence="4 5">
    <name type="scientific">Nocardiopsis kunsanensis</name>
    <dbReference type="NCBI Taxonomy" id="141693"/>
    <lineage>
        <taxon>Bacteria</taxon>
        <taxon>Bacillati</taxon>
        <taxon>Actinomycetota</taxon>
        <taxon>Actinomycetes</taxon>
        <taxon>Streptosporangiales</taxon>
        <taxon>Nocardiopsidaceae</taxon>
        <taxon>Nocardiopsis</taxon>
    </lineage>
</organism>